<organism evidence="1 2">
    <name type="scientific">Smallanthus sonchifolius</name>
    <dbReference type="NCBI Taxonomy" id="185202"/>
    <lineage>
        <taxon>Eukaryota</taxon>
        <taxon>Viridiplantae</taxon>
        <taxon>Streptophyta</taxon>
        <taxon>Embryophyta</taxon>
        <taxon>Tracheophyta</taxon>
        <taxon>Spermatophyta</taxon>
        <taxon>Magnoliopsida</taxon>
        <taxon>eudicotyledons</taxon>
        <taxon>Gunneridae</taxon>
        <taxon>Pentapetalae</taxon>
        <taxon>asterids</taxon>
        <taxon>campanulids</taxon>
        <taxon>Asterales</taxon>
        <taxon>Asteraceae</taxon>
        <taxon>Asteroideae</taxon>
        <taxon>Heliantheae alliance</taxon>
        <taxon>Millerieae</taxon>
        <taxon>Smallanthus</taxon>
    </lineage>
</organism>
<sequence length="159" mass="18054">MWVRCYSEELHEALRAGGSNAVEYVEEDSRVFTRGSWCASQRSKMVGVYSLFNKRYITYGIGLKQSIMMDGWSTTRGESTPEIGGLFGWKFSNGFSFVVYKLDGVDYYVMQADRTRETSGVGREICCDFKEAKYSSRARNPFGKAILVVAMCVEDTKME</sequence>
<evidence type="ECO:0000313" key="1">
    <source>
        <dbReference type="EMBL" id="KAI3773435.1"/>
    </source>
</evidence>
<dbReference type="EMBL" id="CM042033">
    <property type="protein sequence ID" value="KAI3773435.1"/>
    <property type="molecule type" value="Genomic_DNA"/>
</dbReference>
<proteinExistence type="predicted"/>
<gene>
    <name evidence="1" type="ORF">L1987_47964</name>
</gene>
<keyword evidence="2" id="KW-1185">Reference proteome</keyword>
<dbReference type="Proteomes" id="UP001056120">
    <property type="component" value="Linkage Group LG16"/>
</dbReference>
<reference evidence="1 2" key="2">
    <citation type="journal article" date="2022" name="Mol. Ecol. Resour.">
        <title>The genomes of chicory, endive, great burdock and yacon provide insights into Asteraceae paleo-polyploidization history and plant inulin production.</title>
        <authorList>
            <person name="Fan W."/>
            <person name="Wang S."/>
            <person name="Wang H."/>
            <person name="Wang A."/>
            <person name="Jiang F."/>
            <person name="Liu H."/>
            <person name="Zhao H."/>
            <person name="Xu D."/>
            <person name="Zhang Y."/>
        </authorList>
    </citation>
    <scope>NUCLEOTIDE SEQUENCE [LARGE SCALE GENOMIC DNA]</scope>
    <source>
        <strain evidence="2">cv. Yunnan</strain>
        <tissue evidence="1">Leaves</tissue>
    </source>
</reference>
<protein>
    <submittedName>
        <fullName evidence="1">Uncharacterized protein</fullName>
    </submittedName>
</protein>
<accession>A0ACB9FRI7</accession>
<evidence type="ECO:0000313" key="2">
    <source>
        <dbReference type="Proteomes" id="UP001056120"/>
    </source>
</evidence>
<name>A0ACB9FRI7_9ASTR</name>
<reference evidence="2" key="1">
    <citation type="journal article" date="2022" name="Mol. Ecol. Resour.">
        <title>The genomes of chicory, endive, great burdock and yacon provide insights into Asteraceae palaeo-polyploidization history and plant inulin production.</title>
        <authorList>
            <person name="Fan W."/>
            <person name="Wang S."/>
            <person name="Wang H."/>
            <person name="Wang A."/>
            <person name="Jiang F."/>
            <person name="Liu H."/>
            <person name="Zhao H."/>
            <person name="Xu D."/>
            <person name="Zhang Y."/>
        </authorList>
    </citation>
    <scope>NUCLEOTIDE SEQUENCE [LARGE SCALE GENOMIC DNA]</scope>
    <source>
        <strain evidence="2">cv. Yunnan</strain>
    </source>
</reference>
<comment type="caution">
    <text evidence="1">The sequence shown here is derived from an EMBL/GenBank/DDBJ whole genome shotgun (WGS) entry which is preliminary data.</text>
</comment>